<name>A0A087HR78_ARAAL</name>
<dbReference type="PANTHER" id="PTHR35280:SF1">
    <property type="entry name" value="F17L21.9"/>
    <property type="match status" value="1"/>
</dbReference>
<reference evidence="3" key="1">
    <citation type="journal article" date="2015" name="Nat. Plants">
        <title>Genome expansion of Arabis alpina linked with retrotransposition and reduced symmetric DNA methylation.</title>
        <authorList>
            <person name="Willing E.M."/>
            <person name="Rawat V."/>
            <person name="Mandakova T."/>
            <person name="Maumus F."/>
            <person name="James G.V."/>
            <person name="Nordstroem K.J."/>
            <person name="Becker C."/>
            <person name="Warthmann N."/>
            <person name="Chica C."/>
            <person name="Szarzynska B."/>
            <person name="Zytnicki M."/>
            <person name="Albani M.C."/>
            <person name="Kiefer C."/>
            <person name="Bergonzi S."/>
            <person name="Castaings L."/>
            <person name="Mateos J.L."/>
            <person name="Berns M.C."/>
            <person name="Bujdoso N."/>
            <person name="Piofczyk T."/>
            <person name="de Lorenzo L."/>
            <person name="Barrero-Sicilia C."/>
            <person name="Mateos I."/>
            <person name="Piednoel M."/>
            <person name="Hagmann J."/>
            <person name="Chen-Min-Tao R."/>
            <person name="Iglesias-Fernandez R."/>
            <person name="Schuster S.C."/>
            <person name="Alonso-Blanco C."/>
            <person name="Roudier F."/>
            <person name="Carbonero P."/>
            <person name="Paz-Ares J."/>
            <person name="Davis S.J."/>
            <person name="Pecinka A."/>
            <person name="Quesneville H."/>
            <person name="Colot V."/>
            <person name="Lysak M.A."/>
            <person name="Weigel D."/>
            <person name="Coupland G."/>
            <person name="Schneeberger K."/>
        </authorList>
    </citation>
    <scope>NUCLEOTIDE SEQUENCE [LARGE SCALE GENOMIC DNA]</scope>
    <source>
        <strain evidence="3">cv. Pajares</strain>
    </source>
</reference>
<accession>A0A087HR78</accession>
<dbReference type="OrthoDB" id="782808at2759"/>
<dbReference type="Gramene" id="KFK44630">
    <property type="protein sequence ID" value="KFK44630"/>
    <property type="gene ID" value="AALP_AA1G283600"/>
</dbReference>
<proteinExistence type="predicted"/>
<gene>
    <name evidence="2" type="ordered locus">AALP_Aa1g283600</name>
</gene>
<keyword evidence="3" id="KW-1185">Reference proteome</keyword>
<protein>
    <submittedName>
        <fullName evidence="2">Uncharacterized protein</fullName>
    </submittedName>
</protein>
<evidence type="ECO:0000313" key="3">
    <source>
        <dbReference type="Proteomes" id="UP000029120"/>
    </source>
</evidence>
<feature type="region of interest" description="Disordered" evidence="1">
    <location>
        <begin position="140"/>
        <end position="169"/>
    </location>
</feature>
<dbReference type="OMA" id="CPGTEDH"/>
<organism evidence="2 3">
    <name type="scientific">Arabis alpina</name>
    <name type="common">Alpine rock-cress</name>
    <dbReference type="NCBI Taxonomy" id="50452"/>
    <lineage>
        <taxon>Eukaryota</taxon>
        <taxon>Viridiplantae</taxon>
        <taxon>Streptophyta</taxon>
        <taxon>Embryophyta</taxon>
        <taxon>Tracheophyta</taxon>
        <taxon>Spermatophyta</taxon>
        <taxon>Magnoliopsida</taxon>
        <taxon>eudicotyledons</taxon>
        <taxon>Gunneridae</taxon>
        <taxon>Pentapetalae</taxon>
        <taxon>rosids</taxon>
        <taxon>malvids</taxon>
        <taxon>Brassicales</taxon>
        <taxon>Brassicaceae</taxon>
        <taxon>Arabideae</taxon>
        <taxon>Arabis</taxon>
    </lineage>
</organism>
<dbReference type="EMBL" id="CM002869">
    <property type="protein sequence ID" value="KFK44630.1"/>
    <property type="molecule type" value="Genomic_DNA"/>
</dbReference>
<evidence type="ECO:0000313" key="2">
    <source>
        <dbReference type="EMBL" id="KFK44630.1"/>
    </source>
</evidence>
<dbReference type="AlphaFoldDB" id="A0A087HR78"/>
<evidence type="ECO:0000256" key="1">
    <source>
        <dbReference type="SAM" id="MobiDB-lite"/>
    </source>
</evidence>
<feature type="compositionally biased region" description="Polar residues" evidence="1">
    <location>
        <begin position="147"/>
        <end position="160"/>
    </location>
</feature>
<dbReference type="Proteomes" id="UP000029120">
    <property type="component" value="Chromosome 1"/>
</dbReference>
<dbReference type="eggNOG" id="ENOG502S42P">
    <property type="taxonomic scope" value="Eukaryota"/>
</dbReference>
<dbReference type="PANTHER" id="PTHR35280">
    <property type="entry name" value="F17L21.9"/>
    <property type="match status" value="1"/>
</dbReference>
<sequence length="180" mass="20166">MESSEDAEVLTRAIEKFLHEKKKRVASGDPIIEDHQDQLLLSSLISQLESSKPGGKTTIKEEECPASKGKGEDLEEIAKDIKEVKKQNKVTHILLSVLIILTLTWQVSEYSMISMMKDRISHPIRSIGGMFSGMFKGKMRLPDKKQTSNSKAQNNHNNSGGVPMQVPEMLQDLAFNNDEE</sequence>